<dbReference type="GeneID" id="93649957"/>
<accession>A0A8H7ZI89</accession>
<proteinExistence type="predicted"/>
<dbReference type="Proteomes" id="UP000669133">
    <property type="component" value="Unassembled WGS sequence"/>
</dbReference>
<evidence type="ECO:0000313" key="2">
    <source>
        <dbReference type="Proteomes" id="UP000669133"/>
    </source>
</evidence>
<dbReference type="EMBL" id="JAEOAQ010000001">
    <property type="protein sequence ID" value="KAG5422233.1"/>
    <property type="molecule type" value="Genomic_DNA"/>
</dbReference>
<protein>
    <submittedName>
        <fullName evidence="1">Uncharacterized protein</fullName>
    </submittedName>
</protein>
<evidence type="ECO:0000313" key="1">
    <source>
        <dbReference type="EMBL" id="KAG5422233.1"/>
    </source>
</evidence>
<name>A0A8H7ZI89_9ASCO</name>
<dbReference type="RefSeq" id="XP_067551349.1">
    <property type="nucleotide sequence ID" value="XM_067690061.1"/>
</dbReference>
<gene>
    <name evidence="1" type="ORF">I9W82_001328</name>
</gene>
<sequence>MEKMCTRYGDCPETVQERLDKVNDKFRWKVFINDGVQVEAKCYKKYVIFDFDIVKHLIYEYCKLSCSLGVWTGCEQQFAYLVSLDFTIRGRKCSLKIHTSAKLMEKFHCRHEQERSLRVRRYRWILKTIKKPDPNMSAQECNKMKDNNTGTHSRDGWDPFKLSFFVKFIKRDLGQDVSTNDPIDFSN</sequence>
<reference evidence="1 2" key="1">
    <citation type="submission" date="2020-12" db="EMBL/GenBank/DDBJ databases">
        <title>Effect of drift, selection, and recombination on the evolution of hybrid genomes in Candida yeast pathogens.</title>
        <authorList>
            <person name="Mixao V."/>
            <person name="Ksiezopolska E."/>
            <person name="Saus E."/>
            <person name="Boekhout T."/>
            <person name="Gacser A."/>
            <person name="Gabaldon T."/>
        </authorList>
    </citation>
    <scope>NUCLEOTIDE SEQUENCE [LARGE SCALE GENOMIC DNA]</scope>
    <source>
        <strain evidence="1 2">BP57</strain>
    </source>
</reference>
<comment type="caution">
    <text evidence="1">The sequence shown here is derived from an EMBL/GenBank/DDBJ whole genome shotgun (WGS) entry which is preliminary data.</text>
</comment>
<dbReference type="AlphaFoldDB" id="A0A8H7ZI89"/>
<organism evidence="1 2">
    <name type="scientific">Candida metapsilosis</name>
    <dbReference type="NCBI Taxonomy" id="273372"/>
    <lineage>
        <taxon>Eukaryota</taxon>
        <taxon>Fungi</taxon>
        <taxon>Dikarya</taxon>
        <taxon>Ascomycota</taxon>
        <taxon>Saccharomycotina</taxon>
        <taxon>Pichiomycetes</taxon>
        <taxon>Debaryomycetaceae</taxon>
        <taxon>Candida/Lodderomyces clade</taxon>
        <taxon>Candida</taxon>
    </lineage>
</organism>
<keyword evidence="2" id="KW-1185">Reference proteome</keyword>